<keyword evidence="3" id="KW-1185">Reference proteome</keyword>
<name>A0A8J5LS60_ZINOF</name>
<dbReference type="EMBL" id="JACMSC010000002">
    <property type="protein sequence ID" value="KAG6532364.1"/>
    <property type="molecule type" value="Genomic_DNA"/>
</dbReference>
<reference evidence="2 3" key="1">
    <citation type="submission" date="2020-08" db="EMBL/GenBank/DDBJ databases">
        <title>Plant Genome Project.</title>
        <authorList>
            <person name="Zhang R.-G."/>
        </authorList>
    </citation>
    <scope>NUCLEOTIDE SEQUENCE [LARGE SCALE GENOMIC DNA]</scope>
    <source>
        <tissue evidence="2">Rhizome</tissue>
    </source>
</reference>
<evidence type="ECO:0000256" key="1">
    <source>
        <dbReference type="SAM" id="MobiDB-lite"/>
    </source>
</evidence>
<gene>
    <name evidence="2" type="ORF">ZIOFF_006204</name>
</gene>
<organism evidence="2 3">
    <name type="scientific">Zingiber officinale</name>
    <name type="common">Ginger</name>
    <name type="synonym">Amomum zingiber</name>
    <dbReference type="NCBI Taxonomy" id="94328"/>
    <lineage>
        <taxon>Eukaryota</taxon>
        <taxon>Viridiplantae</taxon>
        <taxon>Streptophyta</taxon>
        <taxon>Embryophyta</taxon>
        <taxon>Tracheophyta</taxon>
        <taxon>Spermatophyta</taxon>
        <taxon>Magnoliopsida</taxon>
        <taxon>Liliopsida</taxon>
        <taxon>Zingiberales</taxon>
        <taxon>Zingiberaceae</taxon>
        <taxon>Zingiber</taxon>
    </lineage>
</organism>
<protein>
    <submittedName>
        <fullName evidence="2">Uncharacterized protein</fullName>
    </submittedName>
</protein>
<evidence type="ECO:0000313" key="2">
    <source>
        <dbReference type="EMBL" id="KAG6532364.1"/>
    </source>
</evidence>
<dbReference type="Proteomes" id="UP000734854">
    <property type="component" value="Unassembled WGS sequence"/>
</dbReference>
<comment type="caution">
    <text evidence="2">The sequence shown here is derived from an EMBL/GenBank/DDBJ whole genome shotgun (WGS) entry which is preliminary data.</text>
</comment>
<accession>A0A8J5LS60</accession>
<feature type="compositionally biased region" description="Low complexity" evidence="1">
    <location>
        <begin position="9"/>
        <end position="22"/>
    </location>
</feature>
<dbReference type="AlphaFoldDB" id="A0A8J5LS60"/>
<sequence>MEFLCGRRAASPPGNGPAPSDARPSGEKAVTSAAPDKRRSRRAALPLWRPSLASISEDGASAGAPTPAAVKSGGAGRKMVKKKPNSSKPPAVKDVYKYVNMHEL</sequence>
<evidence type="ECO:0000313" key="3">
    <source>
        <dbReference type="Proteomes" id="UP000734854"/>
    </source>
</evidence>
<feature type="region of interest" description="Disordered" evidence="1">
    <location>
        <begin position="1"/>
        <end position="93"/>
    </location>
</feature>
<proteinExistence type="predicted"/>